<keyword evidence="7" id="KW-0479">Metal-binding</keyword>
<dbReference type="SUPFAM" id="SSF81665">
    <property type="entry name" value="Calcium ATPase, transmembrane domain M"/>
    <property type="match status" value="1"/>
</dbReference>
<dbReference type="Gene3D" id="3.40.1110.10">
    <property type="entry name" value="Calcium-transporting ATPase, cytoplasmic domain N"/>
    <property type="match status" value="1"/>
</dbReference>
<dbReference type="SUPFAM" id="SSF56784">
    <property type="entry name" value="HAD-like"/>
    <property type="match status" value="1"/>
</dbReference>
<dbReference type="NCBIfam" id="TIGR01517">
    <property type="entry name" value="ATPase-IIB_Ca"/>
    <property type="match status" value="1"/>
</dbReference>
<dbReference type="SFLD" id="SFLDG00002">
    <property type="entry name" value="C1.7:_P-type_atpase_like"/>
    <property type="match status" value="1"/>
</dbReference>
<dbReference type="Gene3D" id="1.20.1110.10">
    <property type="entry name" value="Calcium-transporting ATPase, transmembrane domain"/>
    <property type="match status" value="1"/>
</dbReference>
<dbReference type="VEuPathDB" id="FungiDB:ASPBRDRAFT_31200"/>
<evidence type="ECO:0000256" key="8">
    <source>
        <dbReference type="ARBA" id="ARBA00022741"/>
    </source>
</evidence>
<evidence type="ECO:0000313" key="21">
    <source>
        <dbReference type="Proteomes" id="UP000184499"/>
    </source>
</evidence>
<comment type="similarity">
    <text evidence="18">Belongs to the cation transport ATPase (P-type) (TC 3.A.3) family.</text>
</comment>
<dbReference type="Pfam" id="PF01699">
    <property type="entry name" value="Na_Ca_ex"/>
    <property type="match status" value="2"/>
</dbReference>
<dbReference type="SMART" id="SM00831">
    <property type="entry name" value="Cation_ATPase_N"/>
    <property type="match status" value="1"/>
</dbReference>
<evidence type="ECO:0000259" key="19">
    <source>
        <dbReference type="SMART" id="SM00831"/>
    </source>
</evidence>
<evidence type="ECO:0000256" key="1">
    <source>
        <dbReference type="ARBA" id="ARBA00004128"/>
    </source>
</evidence>
<dbReference type="SFLD" id="SFLDF00027">
    <property type="entry name" value="p-type_atpase"/>
    <property type="match status" value="1"/>
</dbReference>
<feature type="transmembrane region" description="Helical" evidence="18">
    <location>
        <begin position="333"/>
        <end position="352"/>
    </location>
</feature>
<dbReference type="GO" id="GO:0016887">
    <property type="term" value="F:ATP hydrolysis activity"/>
    <property type="evidence" value="ECO:0007669"/>
    <property type="project" value="InterPro"/>
</dbReference>
<feature type="transmembrane region" description="Helical" evidence="18">
    <location>
        <begin position="359"/>
        <end position="378"/>
    </location>
</feature>
<dbReference type="InterPro" id="IPR023214">
    <property type="entry name" value="HAD_sf"/>
</dbReference>
<keyword evidence="14 18" id="KW-0406">Ion transport</keyword>
<dbReference type="PRINTS" id="PR00120">
    <property type="entry name" value="HATPASE"/>
</dbReference>
<comment type="catalytic activity">
    <reaction evidence="16 18">
        <text>Ca(2+)(in) + ATP + H2O = Ca(2+)(out) + ADP + phosphate + H(+)</text>
        <dbReference type="Rhea" id="RHEA:18105"/>
        <dbReference type="ChEBI" id="CHEBI:15377"/>
        <dbReference type="ChEBI" id="CHEBI:15378"/>
        <dbReference type="ChEBI" id="CHEBI:29108"/>
        <dbReference type="ChEBI" id="CHEBI:30616"/>
        <dbReference type="ChEBI" id="CHEBI:43474"/>
        <dbReference type="ChEBI" id="CHEBI:456216"/>
        <dbReference type="EC" id="7.2.2.10"/>
    </reaction>
</comment>
<dbReference type="PANTHER" id="PTHR24093">
    <property type="entry name" value="CATION TRANSPORTING ATPASE"/>
    <property type="match status" value="1"/>
</dbReference>
<dbReference type="PANTHER" id="PTHR24093:SF369">
    <property type="entry name" value="CALCIUM-TRANSPORTING ATPASE"/>
    <property type="match status" value="1"/>
</dbReference>
<keyword evidence="15 18" id="KW-0472">Membrane</keyword>
<evidence type="ECO:0000256" key="4">
    <source>
        <dbReference type="ARBA" id="ARBA00022554"/>
    </source>
</evidence>
<dbReference type="SUPFAM" id="SSF81660">
    <property type="entry name" value="Metal cation-transporting ATPase, ATP-binding domain N"/>
    <property type="match status" value="1"/>
</dbReference>
<feature type="transmembrane region" description="Helical" evidence="18">
    <location>
        <begin position="583"/>
        <end position="601"/>
    </location>
</feature>
<dbReference type="Pfam" id="PF00689">
    <property type="entry name" value="Cation_ATPase_C"/>
    <property type="match status" value="1"/>
</dbReference>
<feature type="transmembrane region" description="Helical" evidence="18">
    <location>
        <begin position="546"/>
        <end position="563"/>
    </location>
</feature>
<evidence type="ECO:0000256" key="5">
    <source>
        <dbReference type="ARBA" id="ARBA00022568"/>
    </source>
</evidence>
<dbReference type="InterPro" id="IPR023299">
    <property type="entry name" value="ATPase_P-typ_cyto_dom_N"/>
</dbReference>
<dbReference type="InterPro" id="IPR004798">
    <property type="entry name" value="CAX-like"/>
</dbReference>
<evidence type="ECO:0000256" key="6">
    <source>
        <dbReference type="ARBA" id="ARBA00022692"/>
    </source>
</evidence>
<dbReference type="FunFam" id="2.70.150.10:FF:000028">
    <property type="entry name" value="Calcium-transporting ATPase"/>
    <property type="match status" value="1"/>
</dbReference>
<dbReference type="Proteomes" id="UP000184499">
    <property type="component" value="Unassembled WGS sequence"/>
</dbReference>
<dbReference type="OrthoDB" id="3352408at2759"/>
<feature type="transmembrane region" description="Helical" evidence="18">
    <location>
        <begin position="792"/>
        <end position="818"/>
    </location>
</feature>
<dbReference type="SFLD" id="SFLDS00003">
    <property type="entry name" value="Haloacid_Dehalogenase"/>
    <property type="match status" value="1"/>
</dbReference>
<sequence length="1460" mass="158177">MAYFENARGPATPSLLASVRHTVEVTFLSSYTNVLLIFVFLGILSGSQEWNPSAVFILNFLAIFPLASLLSFATEELAKSVGQTVGGLINASFGNAIEMIVGITAVSQGEIHMVQSSMVGSILSGTLLVLGCCFFASGYDKETVLFNIDVTGIMSSLMIVSSSALIIPSTLYSTALYASPGGNEYILHLSHITAVLLLLFYFVYLYFQLSSHSHLFSSTEEEEEEERQLGPLPASLILILATLGVTVCSDYLVEGVDGFVEAYGVSRAFLGLIVVPIVGNAGEFATTVKAAKEGKVDLAIGVIVGSTLQIALFVTPFLVLYGWALGQPMSLRFNSFETACFSLAVVVMNCLIREGRSNYFAGVLLCGTYLIIAIAFYVHPDLVVPSETRSLNATIMINMLNASIALRKEFRRAQDAADLSEKPVIAQGPLGRGESSAFEFSAEQLSGLIESRSLDTFYAFGGLRGLETGLRTDRNTGLSVDESGVRDTEPSAAASSVDKHHHIHLHHHQGTEQFADRRTVFGNNRLPIPKSPTVLQLIWAAYNDHVLFLLTGAAIISLALGLYQTFGTKHSGSNPPVEWVEGVAIIVAIIVIVLVGAGNDFQKELQFQKLNKKKQDRLVRVIRSGRPQEVAINDLVVGDVVHMEPGDVIPADGVLIRGHHIRCDESAVTGESDLLLKQSGDEVADAIADCRDTKHLDPFVISGSKVAEGVGSFLVIATGNHSSYGKILLSFEEDPGFTPLQSRLNVLAKYIAKFGGIAGLVLFVILFIKFLVGLRHSTASGTEKGQDFLEVFIIALTVVVIAVPEGLPLTVTLSLAFATTRMLKDNNLVRQLRACEIMGNATDICSDKTGTLTQNKMTVAAGMIGIDAEFLDLEPQTDVPARNVPTIAAFLPRLSGDVKSLIRESVAINSTAFESVADGSRSFVGSKTEAALLDFARDNLAMGPLELERSNHEVVELIPFDATRKCMITVVRLGEVYRAYIKGAPEVLMGFCSSTLVEPTEGQSVIALTESTKRAIRQKVDTYANWSLRAIALVYRDFPTWPPNQAGEIQSDTLELGDILGSLTLIGVAGIRDPLRRGAHDAVETCRRAGVTVRMVTGDNLLTARSVAEECGIISNHDDLVMEGHEFRRLTEEEQLEITPRLKVLARSRPEDKRTLVRRLKQVGATVAVTGDGTNDAPALTAADVGFSMGISGTEIAREASAIVLMDDNFGSIVKAIMWGRAVSDAVQKFLQFQITITFTSVGLAFVTSVASSSETSVLTAVQLMWVNLIQDTLAALALATDPPSPKVLDRTPDKRSTPLITVPMWKMIIGQSIYQLAVTLVLHFAGNSIFSYTTAHEHSQLQTAVFNTYVWMQIFNLYNTRALGNNVNVFEGVHRNWLFIGVNIIMIGGQIIIMFVGGRAFSITRLSGVQWAYSVVLGVLSLLVGVIVRFIPDSLVQRLFAGIGFIMGPLWRLLRVKTE</sequence>
<keyword evidence="3 18" id="KW-0813">Transport</keyword>
<comment type="caution">
    <text evidence="18">Lacks conserved residue(s) required for the propagation of feature annotation.</text>
</comment>
<dbReference type="PROSITE" id="PS00154">
    <property type="entry name" value="ATPASE_E1_E2"/>
    <property type="match status" value="1"/>
</dbReference>
<dbReference type="OMA" id="ATMWGRN"/>
<dbReference type="PRINTS" id="PR00119">
    <property type="entry name" value="CATATPASE"/>
</dbReference>
<keyword evidence="10 18" id="KW-0067">ATP-binding</keyword>
<dbReference type="GO" id="GO:0005886">
    <property type="term" value="C:plasma membrane"/>
    <property type="evidence" value="ECO:0007669"/>
    <property type="project" value="TreeGrafter"/>
</dbReference>
<keyword evidence="13 18" id="KW-1133">Transmembrane helix</keyword>
<feature type="transmembrane region" description="Helical" evidence="18">
    <location>
        <begin position="390"/>
        <end position="406"/>
    </location>
</feature>
<dbReference type="InterPro" id="IPR001757">
    <property type="entry name" value="P_typ_ATPase"/>
</dbReference>
<evidence type="ECO:0000256" key="3">
    <source>
        <dbReference type="ARBA" id="ARBA00022448"/>
    </source>
</evidence>
<protein>
    <recommendedName>
        <fullName evidence="18">Calcium-transporting ATPase</fullName>
        <ecNumber evidence="18">7.2.2.10</ecNumber>
    </recommendedName>
</protein>
<feature type="transmembrane region" description="Helical" evidence="18">
    <location>
        <begin position="25"/>
        <end position="47"/>
    </location>
</feature>
<evidence type="ECO:0000256" key="15">
    <source>
        <dbReference type="ARBA" id="ARBA00023136"/>
    </source>
</evidence>
<dbReference type="Pfam" id="PF00690">
    <property type="entry name" value="Cation_ATPase_N"/>
    <property type="match status" value="1"/>
</dbReference>
<dbReference type="FunFam" id="3.40.50.1000:FF:000018">
    <property type="entry name" value="Calcium-transporting ATPase"/>
    <property type="match status" value="1"/>
</dbReference>
<feature type="transmembrane region" description="Helical" evidence="18">
    <location>
        <begin position="298"/>
        <end position="321"/>
    </location>
</feature>
<dbReference type="EC" id="7.2.2.10" evidence="18"/>
<evidence type="ECO:0000256" key="18">
    <source>
        <dbReference type="RuleBase" id="RU361146"/>
    </source>
</evidence>
<feature type="transmembrane region" description="Helical" evidence="18">
    <location>
        <begin position="186"/>
        <end position="207"/>
    </location>
</feature>
<keyword evidence="8 18" id="KW-0547">Nucleotide-binding</keyword>
<dbReference type="STRING" id="767769.A0A1L9UF53"/>
<dbReference type="InterPro" id="IPR004014">
    <property type="entry name" value="ATPase_P-typ_cation-transptr_N"/>
</dbReference>
<dbReference type="InterPro" id="IPR044880">
    <property type="entry name" value="NCX_ion-bd_dom_sf"/>
</dbReference>
<feature type="transmembrane region" description="Helical" evidence="18">
    <location>
        <begin position="1411"/>
        <end position="1432"/>
    </location>
</feature>
<dbReference type="InterPro" id="IPR004837">
    <property type="entry name" value="NaCa_Exmemb"/>
</dbReference>
<evidence type="ECO:0000256" key="7">
    <source>
        <dbReference type="ARBA" id="ARBA00022723"/>
    </source>
</evidence>
<accession>A0A1L9UF53</accession>
<dbReference type="Gene3D" id="2.70.150.10">
    <property type="entry name" value="Calcium-transporting ATPase, cytoplasmic transduction domain A"/>
    <property type="match status" value="1"/>
</dbReference>
<keyword evidence="12" id="KW-1278">Translocase</keyword>
<feature type="transmembrane region" description="Helical" evidence="18">
    <location>
        <begin position="144"/>
        <end position="166"/>
    </location>
</feature>
<dbReference type="GO" id="GO:0005388">
    <property type="term" value="F:P-type calcium transporter activity"/>
    <property type="evidence" value="ECO:0007669"/>
    <property type="project" value="UniProtKB-EC"/>
</dbReference>
<reference evidence="21" key="1">
    <citation type="journal article" date="2017" name="Genome Biol.">
        <title>Comparative genomics reveals high biological diversity and specific adaptations in the industrially and medically important fungal genus Aspergillus.</title>
        <authorList>
            <person name="de Vries R.P."/>
            <person name="Riley R."/>
            <person name="Wiebenga A."/>
            <person name="Aguilar-Osorio G."/>
            <person name="Amillis S."/>
            <person name="Uchima C.A."/>
            <person name="Anderluh G."/>
            <person name="Asadollahi M."/>
            <person name="Askin M."/>
            <person name="Barry K."/>
            <person name="Battaglia E."/>
            <person name="Bayram O."/>
            <person name="Benocci T."/>
            <person name="Braus-Stromeyer S.A."/>
            <person name="Caldana C."/>
            <person name="Canovas D."/>
            <person name="Cerqueira G.C."/>
            <person name="Chen F."/>
            <person name="Chen W."/>
            <person name="Choi C."/>
            <person name="Clum A."/>
            <person name="Dos Santos R.A."/>
            <person name="Damasio A.R."/>
            <person name="Diallinas G."/>
            <person name="Emri T."/>
            <person name="Fekete E."/>
            <person name="Flipphi M."/>
            <person name="Freyberg S."/>
            <person name="Gallo A."/>
            <person name="Gournas C."/>
            <person name="Habgood R."/>
            <person name="Hainaut M."/>
            <person name="Harispe M.L."/>
            <person name="Henrissat B."/>
            <person name="Hilden K.S."/>
            <person name="Hope R."/>
            <person name="Hossain A."/>
            <person name="Karabika E."/>
            <person name="Karaffa L."/>
            <person name="Karanyi Z."/>
            <person name="Krasevec N."/>
            <person name="Kuo A."/>
            <person name="Kusch H."/>
            <person name="LaButti K."/>
            <person name="Lagendijk E.L."/>
            <person name="Lapidus A."/>
            <person name="Levasseur A."/>
            <person name="Lindquist E."/>
            <person name="Lipzen A."/>
            <person name="Logrieco A.F."/>
            <person name="MacCabe A."/>
            <person name="Maekelae M.R."/>
            <person name="Malavazi I."/>
            <person name="Melin P."/>
            <person name="Meyer V."/>
            <person name="Mielnichuk N."/>
            <person name="Miskei M."/>
            <person name="Molnar A.P."/>
            <person name="Mule G."/>
            <person name="Ngan C.Y."/>
            <person name="Orejas M."/>
            <person name="Orosz E."/>
            <person name="Ouedraogo J.P."/>
            <person name="Overkamp K.M."/>
            <person name="Park H.-S."/>
            <person name="Perrone G."/>
            <person name="Piumi F."/>
            <person name="Punt P.J."/>
            <person name="Ram A.F."/>
            <person name="Ramon A."/>
            <person name="Rauscher S."/>
            <person name="Record E."/>
            <person name="Riano-Pachon D.M."/>
            <person name="Robert V."/>
            <person name="Roehrig J."/>
            <person name="Ruller R."/>
            <person name="Salamov A."/>
            <person name="Salih N.S."/>
            <person name="Samson R.A."/>
            <person name="Sandor E."/>
            <person name="Sanguinetti M."/>
            <person name="Schuetze T."/>
            <person name="Sepcic K."/>
            <person name="Shelest E."/>
            <person name="Sherlock G."/>
            <person name="Sophianopoulou V."/>
            <person name="Squina F.M."/>
            <person name="Sun H."/>
            <person name="Susca A."/>
            <person name="Todd R.B."/>
            <person name="Tsang A."/>
            <person name="Unkles S.E."/>
            <person name="van de Wiele N."/>
            <person name="van Rossen-Uffink D."/>
            <person name="Oliveira J.V."/>
            <person name="Vesth T.C."/>
            <person name="Visser J."/>
            <person name="Yu J.-H."/>
            <person name="Zhou M."/>
            <person name="Andersen M.R."/>
            <person name="Archer D.B."/>
            <person name="Baker S.E."/>
            <person name="Benoit I."/>
            <person name="Brakhage A.A."/>
            <person name="Braus G.H."/>
            <person name="Fischer R."/>
            <person name="Frisvad J.C."/>
            <person name="Goldman G.H."/>
            <person name="Houbraken J."/>
            <person name="Oakley B."/>
            <person name="Pocsi I."/>
            <person name="Scazzocchio C."/>
            <person name="Seiboth B."/>
            <person name="vanKuyk P.A."/>
            <person name="Wortman J."/>
            <person name="Dyer P.S."/>
            <person name="Grigoriev I.V."/>
        </authorList>
    </citation>
    <scope>NUCLEOTIDE SEQUENCE [LARGE SCALE GENOMIC DNA]</scope>
    <source>
        <strain evidence="21">CBS 101740 / IMI 381727 / IBT 21946</strain>
    </source>
</reference>
<comment type="function">
    <text evidence="18">Catalyzes the hydrolysis of ATP coupled with the transport of calcium.</text>
</comment>
<dbReference type="InterPro" id="IPR023298">
    <property type="entry name" value="ATPase_P-typ_TM_dom_sf"/>
</dbReference>
<evidence type="ECO:0000256" key="13">
    <source>
        <dbReference type="ARBA" id="ARBA00022989"/>
    </source>
</evidence>
<dbReference type="InterPro" id="IPR006068">
    <property type="entry name" value="ATPase_P-typ_cation-transptr_C"/>
</dbReference>
<dbReference type="NCBIfam" id="TIGR00846">
    <property type="entry name" value="caca2"/>
    <property type="match status" value="1"/>
</dbReference>
<feature type="transmembrane region" description="Helical" evidence="18">
    <location>
        <begin position="1378"/>
        <end position="1399"/>
    </location>
</feature>
<evidence type="ECO:0000256" key="11">
    <source>
        <dbReference type="ARBA" id="ARBA00022842"/>
    </source>
</evidence>
<feature type="transmembrane region" description="Helical" evidence="18">
    <location>
        <begin position="85"/>
        <end position="106"/>
    </location>
</feature>
<evidence type="ECO:0000256" key="14">
    <source>
        <dbReference type="ARBA" id="ARBA00023065"/>
    </source>
</evidence>
<dbReference type="GO" id="GO:0006874">
    <property type="term" value="P:intracellular calcium ion homeostasis"/>
    <property type="evidence" value="ECO:0007669"/>
    <property type="project" value="TreeGrafter"/>
</dbReference>
<evidence type="ECO:0000256" key="16">
    <source>
        <dbReference type="ARBA" id="ARBA00048694"/>
    </source>
</evidence>
<dbReference type="InterPro" id="IPR008250">
    <property type="entry name" value="ATPase_P-typ_transduc_dom_A_sf"/>
</dbReference>
<feature type="transmembrane region" description="Helical" evidence="18">
    <location>
        <begin position="750"/>
        <end position="772"/>
    </location>
</feature>
<dbReference type="GO" id="GO:0015369">
    <property type="term" value="F:calcium:proton antiporter activity"/>
    <property type="evidence" value="ECO:0007669"/>
    <property type="project" value="InterPro"/>
</dbReference>
<evidence type="ECO:0000256" key="17">
    <source>
        <dbReference type="ARBA" id="ARBA00059328"/>
    </source>
</evidence>
<dbReference type="InterPro" id="IPR036412">
    <property type="entry name" value="HAD-like_sf"/>
</dbReference>
<dbReference type="GO" id="GO:0005524">
    <property type="term" value="F:ATP binding"/>
    <property type="evidence" value="ECO:0007669"/>
    <property type="project" value="UniProtKB-KW"/>
</dbReference>
<dbReference type="Gene3D" id="3.40.50.1000">
    <property type="entry name" value="HAD superfamily/HAD-like"/>
    <property type="match status" value="1"/>
</dbReference>
<proteinExistence type="inferred from homology"/>
<keyword evidence="21" id="KW-1185">Reference proteome</keyword>
<dbReference type="NCBIfam" id="TIGR01494">
    <property type="entry name" value="ATPase_P-type"/>
    <property type="match status" value="2"/>
</dbReference>
<keyword evidence="5 18" id="KW-0109">Calcium transport</keyword>
<dbReference type="Gene3D" id="1.20.1420.30">
    <property type="entry name" value="NCX, central ion-binding region"/>
    <property type="match status" value="1"/>
</dbReference>
<feature type="transmembrane region" description="Helical" evidence="18">
    <location>
        <begin position="1438"/>
        <end position="1455"/>
    </location>
</feature>
<feature type="transmembrane region" description="Helical" evidence="18">
    <location>
        <begin position="1314"/>
        <end position="1333"/>
    </location>
</feature>
<comment type="subcellular location">
    <subcellularLocation>
        <location evidence="18">Membrane</location>
        <topology evidence="18">Multi-pass membrane protein</topology>
    </subcellularLocation>
    <subcellularLocation>
        <location evidence="1">Vacuole membrane</location>
        <topology evidence="1">Multi-pass membrane protein</topology>
    </subcellularLocation>
</comment>
<evidence type="ECO:0000256" key="10">
    <source>
        <dbReference type="ARBA" id="ARBA00022840"/>
    </source>
</evidence>
<feature type="transmembrane region" description="Helical" evidence="18">
    <location>
        <begin position="234"/>
        <end position="253"/>
    </location>
</feature>
<dbReference type="EMBL" id="KV878686">
    <property type="protein sequence ID" value="OJJ70289.1"/>
    <property type="molecule type" value="Genomic_DNA"/>
</dbReference>
<evidence type="ECO:0000256" key="2">
    <source>
        <dbReference type="ARBA" id="ARBA00008170"/>
    </source>
</evidence>
<dbReference type="InterPro" id="IPR006408">
    <property type="entry name" value="P-type_ATPase_IIB"/>
</dbReference>
<dbReference type="GO" id="GO:0046872">
    <property type="term" value="F:metal ion binding"/>
    <property type="evidence" value="ECO:0007669"/>
    <property type="project" value="UniProtKB-KW"/>
</dbReference>
<dbReference type="Pfam" id="PF00122">
    <property type="entry name" value="E1-E2_ATPase"/>
    <property type="match status" value="1"/>
</dbReference>
<dbReference type="GeneID" id="93575362"/>
<evidence type="ECO:0000313" key="20">
    <source>
        <dbReference type="EMBL" id="OJJ70289.1"/>
    </source>
</evidence>
<comment type="similarity">
    <text evidence="2">Belongs to the Ca(2+):cation antiporter (CaCA) (TC 2.A.19) family.</text>
</comment>
<gene>
    <name evidence="20" type="ORF">ASPBRDRAFT_31200</name>
</gene>
<dbReference type="GO" id="GO:0005774">
    <property type="term" value="C:vacuolar membrane"/>
    <property type="evidence" value="ECO:0007669"/>
    <property type="project" value="UniProtKB-SubCell"/>
</dbReference>
<keyword evidence="4" id="KW-0926">Vacuole</keyword>
<dbReference type="InterPro" id="IPR059000">
    <property type="entry name" value="ATPase_P-type_domA"/>
</dbReference>
<name>A0A1L9UF53_ASPBC</name>
<dbReference type="NCBIfam" id="TIGR00378">
    <property type="entry name" value="cax"/>
    <property type="match status" value="1"/>
</dbReference>
<keyword evidence="11" id="KW-0460">Magnesium</keyword>
<dbReference type="RefSeq" id="XP_067477537.1">
    <property type="nucleotide sequence ID" value="XM_067622874.1"/>
</dbReference>
<keyword evidence="9 18" id="KW-0106">Calcium</keyword>
<dbReference type="Pfam" id="PF13246">
    <property type="entry name" value="Cation_ATPase"/>
    <property type="match status" value="1"/>
</dbReference>
<keyword evidence="6 18" id="KW-0812">Transmembrane</keyword>
<feature type="transmembrane region" description="Helical" evidence="18">
    <location>
        <begin position="265"/>
        <end position="286"/>
    </location>
</feature>
<dbReference type="SUPFAM" id="SSF81653">
    <property type="entry name" value="Calcium ATPase, transduction domain A"/>
    <property type="match status" value="1"/>
</dbReference>
<evidence type="ECO:0000256" key="9">
    <source>
        <dbReference type="ARBA" id="ARBA00022837"/>
    </source>
</evidence>
<dbReference type="InterPro" id="IPR044492">
    <property type="entry name" value="P_typ_ATPase_HD_dom"/>
</dbReference>
<evidence type="ECO:0000256" key="12">
    <source>
        <dbReference type="ARBA" id="ARBA00022967"/>
    </source>
</evidence>
<comment type="function">
    <text evidence="17">This magnesium-dependent enzyme catalyzes the hydrolysis of ATP coupled with the transport of calcium. Transports the calcium to the vacuole and participates in the control of the cytosolic free calcium.</text>
</comment>
<feature type="transmembrane region" description="Helical" evidence="18">
    <location>
        <begin position="118"/>
        <end position="137"/>
    </location>
</feature>
<organism evidence="20 21">
    <name type="scientific">Aspergillus brasiliensis (strain CBS 101740 / IMI 381727 / IBT 21946)</name>
    <dbReference type="NCBI Taxonomy" id="767769"/>
    <lineage>
        <taxon>Eukaryota</taxon>
        <taxon>Fungi</taxon>
        <taxon>Dikarya</taxon>
        <taxon>Ascomycota</taxon>
        <taxon>Pezizomycotina</taxon>
        <taxon>Eurotiomycetes</taxon>
        <taxon>Eurotiomycetidae</taxon>
        <taxon>Eurotiales</taxon>
        <taxon>Aspergillaceae</taxon>
        <taxon>Aspergillus</taxon>
        <taxon>Aspergillus subgen. Circumdati</taxon>
    </lineage>
</organism>
<dbReference type="InterPro" id="IPR018303">
    <property type="entry name" value="ATPase_P-typ_P_site"/>
</dbReference>
<feature type="transmembrane region" description="Helical" evidence="18">
    <location>
        <begin position="53"/>
        <end position="73"/>
    </location>
</feature>
<feature type="domain" description="Cation-transporting P-type ATPase N-terminal" evidence="19">
    <location>
        <begin position="459"/>
        <end position="562"/>
    </location>
</feature>